<evidence type="ECO:0000313" key="4">
    <source>
        <dbReference type="EMBL" id="KAH6833435.1"/>
    </source>
</evidence>
<evidence type="ECO:0000256" key="2">
    <source>
        <dbReference type="ARBA" id="ARBA00022679"/>
    </source>
</evidence>
<organism evidence="4 5">
    <name type="scientific">Perilla frutescens var. hirtella</name>
    <name type="common">Perilla citriodora</name>
    <name type="synonym">Perilla setoyensis</name>
    <dbReference type="NCBI Taxonomy" id="608512"/>
    <lineage>
        <taxon>Eukaryota</taxon>
        <taxon>Viridiplantae</taxon>
        <taxon>Streptophyta</taxon>
        <taxon>Embryophyta</taxon>
        <taxon>Tracheophyta</taxon>
        <taxon>Spermatophyta</taxon>
        <taxon>Magnoliopsida</taxon>
        <taxon>eudicotyledons</taxon>
        <taxon>Gunneridae</taxon>
        <taxon>Pentapetalae</taxon>
        <taxon>asterids</taxon>
        <taxon>lamiids</taxon>
        <taxon>Lamiales</taxon>
        <taxon>Lamiaceae</taxon>
        <taxon>Nepetoideae</taxon>
        <taxon>Elsholtzieae</taxon>
        <taxon>Perilla</taxon>
    </lineage>
</organism>
<keyword evidence="2" id="KW-0808">Transferase</keyword>
<sequence>MVNVLSRKLVKPSKPTPPHLRTYNISVMDEINPSMFVVRILYYQSGAIEGKMDSLEESLAQVLSLFYPLAGRYDKEKRVVNCNDEGAQYSIAEVKYQLNQLIEGKVEMEQLNLLLPLQIGAADEPQDPMLALQINRFECGGTAIAVCASHRIFDAGSVSIFLTAWSNAATGGGGRPAITPVFDTSSYFPSENLPPLQTHESRTRNKKIVVKRLVFTKTALSKLRDRLSTAWKSTGSQRPPSRVAVASAVLIQALLRADRAKYGKSRASLIAQAINVRGRTIPPVSKHSCGSWATFSNLELDANESREMATDFPGLVLKMRDAAARGVDDCARILTDREFGRWALVGSYVEAAQKADGGDCKVVWISDWSKFGDYEVDLGFGKPVWVSLAGGRLEDIFVLMNMKDKEGIEVWLSLQESDMRFLEQDEEIRMFTVMSGSVTEPRILMGGYRSELSRM</sequence>
<reference evidence="4 5" key="1">
    <citation type="journal article" date="2021" name="Nat. Commun.">
        <title>Incipient diploidization of the medicinal plant Perilla within 10,000 years.</title>
        <authorList>
            <person name="Zhang Y."/>
            <person name="Shen Q."/>
            <person name="Leng L."/>
            <person name="Zhang D."/>
            <person name="Chen S."/>
            <person name="Shi Y."/>
            <person name="Ning Z."/>
            <person name="Chen S."/>
        </authorList>
    </citation>
    <scope>NUCLEOTIDE SEQUENCE [LARGE SCALE GENOMIC DNA]</scope>
    <source>
        <strain evidence="5">cv. PC099</strain>
    </source>
</reference>
<keyword evidence="3" id="KW-0012">Acyltransferase</keyword>
<dbReference type="Proteomes" id="UP001190926">
    <property type="component" value="Unassembled WGS sequence"/>
</dbReference>
<dbReference type="InterPro" id="IPR023213">
    <property type="entry name" value="CAT-like_dom_sf"/>
</dbReference>
<dbReference type="PANTHER" id="PTHR31623:SF124">
    <property type="entry name" value="VINORINE SYNTHASE-RELATED"/>
    <property type="match status" value="1"/>
</dbReference>
<keyword evidence="5" id="KW-1185">Reference proteome</keyword>
<evidence type="ECO:0000256" key="3">
    <source>
        <dbReference type="ARBA" id="ARBA00023315"/>
    </source>
</evidence>
<dbReference type="PANTHER" id="PTHR31623">
    <property type="entry name" value="F21J9.9"/>
    <property type="match status" value="1"/>
</dbReference>
<dbReference type="AlphaFoldDB" id="A0AAD4JGI8"/>
<comment type="similarity">
    <text evidence="1">Belongs to the plant acyltransferase family.</text>
</comment>
<protein>
    <submittedName>
        <fullName evidence="4">Uncharacterized protein</fullName>
    </submittedName>
</protein>
<comment type="caution">
    <text evidence="4">The sequence shown here is derived from an EMBL/GenBank/DDBJ whole genome shotgun (WGS) entry which is preliminary data.</text>
</comment>
<gene>
    <name evidence="4" type="ORF">C2S53_012657</name>
</gene>
<evidence type="ECO:0000256" key="1">
    <source>
        <dbReference type="ARBA" id="ARBA00009861"/>
    </source>
</evidence>
<accession>A0AAD4JGI8</accession>
<proteinExistence type="inferred from homology"/>
<dbReference type="GO" id="GO:0016746">
    <property type="term" value="F:acyltransferase activity"/>
    <property type="evidence" value="ECO:0007669"/>
    <property type="project" value="UniProtKB-KW"/>
</dbReference>
<name>A0AAD4JGI8_PERFH</name>
<evidence type="ECO:0000313" key="5">
    <source>
        <dbReference type="Proteomes" id="UP001190926"/>
    </source>
</evidence>
<dbReference type="EMBL" id="SDAM02000058">
    <property type="protein sequence ID" value="KAH6833435.1"/>
    <property type="molecule type" value="Genomic_DNA"/>
</dbReference>
<dbReference type="Gene3D" id="3.30.559.10">
    <property type="entry name" value="Chloramphenicol acetyltransferase-like domain"/>
    <property type="match status" value="2"/>
</dbReference>
<dbReference type="Pfam" id="PF02458">
    <property type="entry name" value="Transferase"/>
    <property type="match status" value="1"/>
</dbReference>